<sequence length="127" mass="14192">MHASLLTDALLKGQRRLAKLAPKQRKALLTALTRNEKGNMAEAISELRERVESGRLLYGTPGADVSETFDNIWDMYIGGGVQEELDALFPDEEQEDARSGLHDEVRTVYSRLFTAMAKQDGILASRR</sequence>
<evidence type="ECO:0000313" key="1">
    <source>
        <dbReference type="EMBL" id="AEI63691.1"/>
    </source>
</evidence>
<proteinExistence type="predicted"/>
<reference evidence="1 2" key="1">
    <citation type="journal article" date="2011" name="J. Bacteriol.">
        <title>Genome sequence of the halotolerant marine bacterium Myxococcus fulvus HW-1.</title>
        <authorList>
            <person name="Li Z.F."/>
            <person name="Li X."/>
            <person name="Liu H."/>
            <person name="Liu X."/>
            <person name="Han K."/>
            <person name="Wu Z.H."/>
            <person name="Hu W."/>
            <person name="Li F.F."/>
            <person name="Li Y.Z."/>
        </authorList>
    </citation>
    <scope>NUCLEOTIDE SEQUENCE [LARGE SCALE GENOMIC DNA]</scope>
    <source>
        <strain evidence="2">ATCC BAA-855 / HW-1</strain>
    </source>
</reference>
<accession>F8CGY2</accession>
<dbReference type="STRING" id="483219.LILAB_08900"/>
<name>F8CGY2_MYXFH</name>
<dbReference type="Proteomes" id="UP000000488">
    <property type="component" value="Chromosome"/>
</dbReference>
<organism evidence="1 2">
    <name type="scientific">Myxococcus fulvus (strain ATCC BAA-855 / HW-1)</name>
    <dbReference type="NCBI Taxonomy" id="483219"/>
    <lineage>
        <taxon>Bacteria</taxon>
        <taxon>Pseudomonadati</taxon>
        <taxon>Myxococcota</taxon>
        <taxon>Myxococcia</taxon>
        <taxon>Myxococcales</taxon>
        <taxon>Cystobacterineae</taxon>
        <taxon>Myxococcaceae</taxon>
        <taxon>Myxococcus</taxon>
    </lineage>
</organism>
<dbReference type="AlphaFoldDB" id="F8CGY2"/>
<gene>
    <name evidence="1" type="ordered locus">LILAB_08900</name>
</gene>
<dbReference type="HOGENOM" id="CLU_1968155_0_0_7"/>
<evidence type="ECO:0000313" key="2">
    <source>
        <dbReference type="Proteomes" id="UP000000488"/>
    </source>
</evidence>
<dbReference type="EMBL" id="CP002830">
    <property type="protein sequence ID" value="AEI63691.1"/>
    <property type="molecule type" value="Genomic_DNA"/>
</dbReference>
<protein>
    <submittedName>
        <fullName evidence="1">Uncharacterized protein</fullName>
    </submittedName>
</protein>
<dbReference type="KEGG" id="mfu:LILAB_08900"/>